<dbReference type="Pfam" id="PF00415">
    <property type="entry name" value="RCC1"/>
    <property type="match status" value="1"/>
</dbReference>
<dbReference type="GO" id="GO:0005737">
    <property type="term" value="C:cytoplasm"/>
    <property type="evidence" value="ECO:0007669"/>
    <property type="project" value="TreeGrafter"/>
</dbReference>
<feature type="repeat" description="RCC1" evidence="1">
    <location>
        <begin position="530"/>
        <end position="582"/>
    </location>
</feature>
<dbReference type="VEuPathDB" id="AmoebaDB:NAEGRDRAFT_63454"/>
<keyword evidence="4" id="KW-1185">Reference proteome</keyword>
<feature type="region of interest" description="Disordered" evidence="2">
    <location>
        <begin position="276"/>
        <end position="306"/>
    </location>
</feature>
<dbReference type="GeneID" id="8852537"/>
<feature type="region of interest" description="Disordered" evidence="2">
    <location>
        <begin position="353"/>
        <end position="377"/>
    </location>
</feature>
<accession>D2V3Q9</accession>
<feature type="repeat" description="RCC1" evidence="1">
    <location>
        <begin position="476"/>
        <end position="529"/>
    </location>
</feature>
<feature type="compositionally biased region" description="Polar residues" evidence="2">
    <location>
        <begin position="359"/>
        <end position="376"/>
    </location>
</feature>
<feature type="region of interest" description="Disordered" evidence="2">
    <location>
        <begin position="827"/>
        <end position="857"/>
    </location>
</feature>
<dbReference type="PANTHER" id="PTHR45982:SF1">
    <property type="entry name" value="REGULATOR OF CHROMOSOME CONDENSATION"/>
    <property type="match status" value="1"/>
</dbReference>
<dbReference type="Gene3D" id="2.130.10.30">
    <property type="entry name" value="Regulator of chromosome condensation 1/beta-lactamase-inhibitor protein II"/>
    <property type="match status" value="2"/>
</dbReference>
<feature type="compositionally biased region" description="Low complexity" evidence="2">
    <location>
        <begin position="276"/>
        <end position="292"/>
    </location>
</feature>
<evidence type="ECO:0000313" key="3">
    <source>
        <dbReference type="EMBL" id="EFC48677.1"/>
    </source>
</evidence>
<dbReference type="InterPro" id="IPR009091">
    <property type="entry name" value="RCC1/BLIP-II"/>
</dbReference>
<evidence type="ECO:0000256" key="1">
    <source>
        <dbReference type="PROSITE-ProRule" id="PRU00235"/>
    </source>
</evidence>
<dbReference type="InterPro" id="IPR000408">
    <property type="entry name" value="Reg_chr_condens"/>
</dbReference>
<dbReference type="InParanoid" id="D2V3Q9"/>
<dbReference type="KEGG" id="ngr:NAEGRDRAFT_63454"/>
<feature type="region of interest" description="Disordered" evidence="2">
    <location>
        <begin position="184"/>
        <end position="254"/>
    </location>
</feature>
<evidence type="ECO:0000313" key="4">
    <source>
        <dbReference type="Proteomes" id="UP000006671"/>
    </source>
</evidence>
<dbReference type="InterPro" id="IPR051553">
    <property type="entry name" value="Ran_GTPase-activating"/>
</dbReference>
<feature type="region of interest" description="Disordered" evidence="2">
    <location>
        <begin position="33"/>
        <end position="59"/>
    </location>
</feature>
<feature type="compositionally biased region" description="Basic residues" evidence="2">
    <location>
        <begin position="196"/>
        <end position="214"/>
    </location>
</feature>
<organism evidence="4">
    <name type="scientific">Naegleria gruberi</name>
    <name type="common">Amoeba</name>
    <dbReference type="NCBI Taxonomy" id="5762"/>
    <lineage>
        <taxon>Eukaryota</taxon>
        <taxon>Discoba</taxon>
        <taxon>Heterolobosea</taxon>
        <taxon>Tetramitia</taxon>
        <taxon>Eutetramitia</taxon>
        <taxon>Vahlkampfiidae</taxon>
        <taxon>Naegleria</taxon>
    </lineage>
</organism>
<dbReference type="EMBL" id="GG738850">
    <property type="protein sequence ID" value="EFC48677.1"/>
    <property type="molecule type" value="Genomic_DNA"/>
</dbReference>
<dbReference type="eggNOG" id="KOG1426">
    <property type="taxonomic scope" value="Eukaryota"/>
</dbReference>
<feature type="compositionally biased region" description="Polar residues" evidence="2">
    <location>
        <begin position="50"/>
        <end position="59"/>
    </location>
</feature>
<name>D2V3Q9_NAEGR</name>
<dbReference type="OrthoDB" id="5370059at2759"/>
<dbReference type="PANTHER" id="PTHR45982">
    <property type="entry name" value="REGULATOR OF CHROMOSOME CONDENSATION"/>
    <property type="match status" value="1"/>
</dbReference>
<dbReference type="GO" id="GO:0005085">
    <property type="term" value="F:guanyl-nucleotide exchange factor activity"/>
    <property type="evidence" value="ECO:0007669"/>
    <property type="project" value="TreeGrafter"/>
</dbReference>
<feature type="compositionally biased region" description="Polar residues" evidence="2">
    <location>
        <begin position="227"/>
        <end position="254"/>
    </location>
</feature>
<evidence type="ECO:0000256" key="2">
    <source>
        <dbReference type="SAM" id="MobiDB-lite"/>
    </source>
</evidence>
<dbReference type="SUPFAM" id="SSF50985">
    <property type="entry name" value="RCC1/BLIP-II"/>
    <property type="match status" value="1"/>
</dbReference>
<protein>
    <submittedName>
        <fullName evidence="3">Predicted protein</fullName>
    </submittedName>
</protein>
<reference evidence="3 4" key="1">
    <citation type="journal article" date="2010" name="Cell">
        <title>The genome of Naegleria gruberi illuminates early eukaryotic versatility.</title>
        <authorList>
            <person name="Fritz-Laylin L.K."/>
            <person name="Prochnik S.E."/>
            <person name="Ginger M.L."/>
            <person name="Dacks J.B."/>
            <person name="Carpenter M.L."/>
            <person name="Field M.C."/>
            <person name="Kuo A."/>
            <person name="Paredez A."/>
            <person name="Chapman J."/>
            <person name="Pham J."/>
            <person name="Shu S."/>
            <person name="Neupane R."/>
            <person name="Cipriano M."/>
            <person name="Mancuso J."/>
            <person name="Tu H."/>
            <person name="Salamov A."/>
            <person name="Lindquist E."/>
            <person name="Shapiro H."/>
            <person name="Lucas S."/>
            <person name="Grigoriev I.V."/>
            <person name="Cande W.Z."/>
            <person name="Fulton C."/>
            <person name="Rokhsar D.S."/>
            <person name="Dawson S.C."/>
        </authorList>
    </citation>
    <scope>NUCLEOTIDE SEQUENCE [LARGE SCALE GENOMIC DNA]</scope>
    <source>
        <strain evidence="3 4">NEG-M</strain>
    </source>
</reference>
<sequence>MKEDTTEPTAAGRSSLINQTIVGSWRRLLSTMSLGGNNKQSTTTTTTTTIPNESNSNNMITSPLTVQEDSVEHCSASDSLASSVSTFPTVSSSSSVGGIEGTIISSSATLNNNNNQQGGGSVGGVTTSSGLVDHSAAVISNSQPFNVPSSSSEYHHFNNNVFKSSSYCNESVGYPLHDHYGPVNTNASSSVEGNVRKKPNAIMMRRRRSPKRKSNAMMDISDDEEQTSPPTNSTTTARNQPTTSHSPQGQRTNNMRTRLEPLFRPNIGNHQPVQHQQLLSTSPNSQQPSTSPKSDEDTMMNDPSSYFSDTEMYVKKKDVLEYSKPIPAHFSGANTAATPFQKVFQKSTNFKPATPCPSPTNQTEFPSSHNFTSSGRRNNDIPTAFHNLGLVGKLKEFCASIPSYSMTSPVIYSPLDLSASLDSLDTVYTCCGNNLLGQLGCGDKQKKTLAFQRKAKGSVKFIAGGNGFVLIATVNNELYSCGDNSYGQCGVGPITKKHCPNFMKSVWDKKLDIKKIACGYHHSMILTTCGKVYSCGAGCAGALGLGDFLNRNTFQRVNIIFFGDEVDNIVCGMHYSAIISKSGRLFVTGVNIAGELGVGDYVNRNLFTYVSEIPLQANPQVDLISFRPGFSIIYTKYKQALIAGRTLGNRYAYVNGFPNNVKKIIFEGLHTIILCENGILYKCNDDDVEFDSFQMPFFNFKQVPIPSRVVEIYNGIGYAVAVTEDNKFYAIGDKSWIFAVLNGKDKTDEHPNLDEFTKIRVDNFHNSVACGGTFTYYYTKSNKIVNNNSLIDRIQPLDPYQDIVIKFDTNKRVKTWSLTSVVSDYISNQKKKRKVESSDSDSDSDRGDLEDLEEFSN</sequence>
<dbReference type="PROSITE" id="PS50012">
    <property type="entry name" value="RCC1_3"/>
    <property type="match status" value="2"/>
</dbReference>
<gene>
    <name evidence="3" type="ORF">NAEGRDRAFT_63454</name>
</gene>
<dbReference type="AlphaFoldDB" id="D2V3Q9"/>
<proteinExistence type="predicted"/>
<dbReference type="RefSeq" id="XP_002681421.1">
    <property type="nucleotide sequence ID" value="XM_002681375.1"/>
</dbReference>
<dbReference type="Proteomes" id="UP000006671">
    <property type="component" value="Unassembled WGS sequence"/>
</dbReference>